<gene>
    <name evidence="3" type="ORF">FFLO_06293</name>
</gene>
<feature type="region of interest" description="Disordered" evidence="1">
    <location>
        <begin position="83"/>
        <end position="147"/>
    </location>
</feature>
<keyword evidence="2" id="KW-0472">Membrane</keyword>
<keyword evidence="2" id="KW-1133">Transmembrane helix</keyword>
<keyword evidence="4" id="KW-1185">Reference proteome</keyword>
<dbReference type="EMBL" id="JABELV010000195">
    <property type="protein sequence ID" value="KAG7528261.1"/>
    <property type="molecule type" value="Genomic_DNA"/>
</dbReference>
<feature type="compositionally biased region" description="Polar residues" evidence="1">
    <location>
        <begin position="84"/>
        <end position="109"/>
    </location>
</feature>
<dbReference type="AlphaFoldDB" id="A0A8K0JGK2"/>
<evidence type="ECO:0000256" key="2">
    <source>
        <dbReference type="SAM" id="Phobius"/>
    </source>
</evidence>
<comment type="caution">
    <text evidence="3">The sequence shown here is derived from an EMBL/GenBank/DDBJ whole genome shotgun (WGS) entry which is preliminary data.</text>
</comment>
<evidence type="ECO:0000256" key="1">
    <source>
        <dbReference type="SAM" id="MobiDB-lite"/>
    </source>
</evidence>
<protein>
    <submittedName>
        <fullName evidence="3">Uncharacterized protein</fullName>
    </submittedName>
</protein>
<reference evidence="3" key="1">
    <citation type="submission" date="2020-04" db="EMBL/GenBank/DDBJ databases">
        <title>Analysis of mating type loci in Filobasidium floriforme.</title>
        <authorList>
            <person name="Nowrousian M."/>
        </authorList>
    </citation>
    <scope>NUCLEOTIDE SEQUENCE</scope>
    <source>
        <strain evidence="3">CBS 6242</strain>
    </source>
</reference>
<dbReference type="Proteomes" id="UP000812966">
    <property type="component" value="Unassembled WGS sequence"/>
</dbReference>
<evidence type="ECO:0000313" key="3">
    <source>
        <dbReference type="EMBL" id="KAG7528261.1"/>
    </source>
</evidence>
<evidence type="ECO:0000313" key="4">
    <source>
        <dbReference type="Proteomes" id="UP000812966"/>
    </source>
</evidence>
<organism evidence="3 4">
    <name type="scientific">Filobasidium floriforme</name>
    <dbReference type="NCBI Taxonomy" id="5210"/>
    <lineage>
        <taxon>Eukaryota</taxon>
        <taxon>Fungi</taxon>
        <taxon>Dikarya</taxon>
        <taxon>Basidiomycota</taxon>
        <taxon>Agaricomycotina</taxon>
        <taxon>Tremellomycetes</taxon>
        <taxon>Filobasidiales</taxon>
        <taxon>Filobasidiaceae</taxon>
        <taxon>Filobasidium</taxon>
    </lineage>
</organism>
<keyword evidence="2" id="KW-0812">Transmembrane</keyword>
<feature type="transmembrane region" description="Helical" evidence="2">
    <location>
        <begin position="37"/>
        <end position="57"/>
    </location>
</feature>
<sequence length="147" mass="16264">MGSNKDFVVSERESFDEERADGKMGDLRKKPIYKQTWFLWTAGAATVVAFVGIIVWWRLDRAGLEKNYANMMDETEKMLKWDSDNSTSTDAFSRTSTYSGGSIERTATASIARPSTDLSPARPSLTETAESSLSATESETLRNTATA</sequence>
<proteinExistence type="predicted"/>
<feature type="compositionally biased region" description="Low complexity" evidence="1">
    <location>
        <begin position="124"/>
        <end position="138"/>
    </location>
</feature>
<accession>A0A8K0JGK2</accession>
<name>A0A8K0JGK2_9TREE</name>